<keyword evidence="2" id="KW-0520">NAD</keyword>
<reference evidence="4 5" key="1">
    <citation type="submission" date="2018-05" db="EMBL/GenBank/DDBJ databases">
        <title>Genomic Encyclopedia of Type Strains, Phase IV (KMG-IV): sequencing the most valuable type-strain genomes for metagenomic binning, comparative biology and taxonomic classification.</title>
        <authorList>
            <person name="Goeker M."/>
        </authorList>
    </citation>
    <scope>NUCLEOTIDE SEQUENCE [LARGE SCALE GENOMIC DNA]</scope>
    <source>
        <strain evidence="4 5">DSM 6462</strain>
    </source>
</reference>
<name>A0A2V3TX23_9HYPH</name>
<organism evidence="4 5">
    <name type="scientific">Chelatococcus asaccharovorans</name>
    <dbReference type="NCBI Taxonomy" id="28210"/>
    <lineage>
        <taxon>Bacteria</taxon>
        <taxon>Pseudomonadati</taxon>
        <taxon>Pseudomonadota</taxon>
        <taxon>Alphaproteobacteria</taxon>
        <taxon>Hyphomicrobiales</taxon>
        <taxon>Chelatococcaceae</taxon>
        <taxon>Chelatococcus</taxon>
    </lineage>
</organism>
<dbReference type="GO" id="GO:0005829">
    <property type="term" value="C:cytosol"/>
    <property type="evidence" value="ECO:0007669"/>
    <property type="project" value="TreeGrafter"/>
</dbReference>
<dbReference type="EMBL" id="QJJK01000013">
    <property type="protein sequence ID" value="PXW53633.1"/>
    <property type="molecule type" value="Genomic_DNA"/>
</dbReference>
<proteinExistence type="predicted"/>
<dbReference type="InterPro" id="IPR050223">
    <property type="entry name" value="D-isomer_2-hydroxyacid_DH"/>
</dbReference>
<keyword evidence="5" id="KW-1185">Reference proteome</keyword>
<dbReference type="Proteomes" id="UP000248021">
    <property type="component" value="Unassembled WGS sequence"/>
</dbReference>
<evidence type="ECO:0000256" key="2">
    <source>
        <dbReference type="ARBA" id="ARBA00023027"/>
    </source>
</evidence>
<accession>A0A2V3TX23</accession>
<keyword evidence="1" id="KW-0560">Oxidoreductase</keyword>
<gene>
    <name evidence="4" type="ORF">C7450_113121</name>
</gene>
<dbReference type="GO" id="GO:0030267">
    <property type="term" value="F:glyoxylate reductase (NADPH) activity"/>
    <property type="evidence" value="ECO:0007669"/>
    <property type="project" value="TreeGrafter"/>
</dbReference>
<sequence length="140" mass="14530">MSSLAFGMPAATAIDKLCYSAKINVDILSILWTIMSMTLSYADVLSALGPEGVFINVGRGTVVDEEALIDALRTGTIAAAGLDVIADEPNVSDDMLALENLTILPHIGSASVATHTAMADLPARNLLARFQSGAAMTPVP</sequence>
<evidence type="ECO:0000259" key="3">
    <source>
        <dbReference type="Pfam" id="PF02826"/>
    </source>
</evidence>
<dbReference type="AlphaFoldDB" id="A0A2V3TX23"/>
<dbReference type="PANTHER" id="PTHR10996:SF178">
    <property type="entry name" value="2-HYDROXYACID DEHYDROGENASE YGL185C-RELATED"/>
    <property type="match status" value="1"/>
</dbReference>
<dbReference type="Pfam" id="PF02826">
    <property type="entry name" value="2-Hacid_dh_C"/>
    <property type="match status" value="1"/>
</dbReference>
<comment type="caution">
    <text evidence="4">The sequence shown here is derived from an EMBL/GenBank/DDBJ whole genome shotgun (WGS) entry which is preliminary data.</text>
</comment>
<dbReference type="PANTHER" id="PTHR10996">
    <property type="entry name" value="2-HYDROXYACID DEHYDROGENASE-RELATED"/>
    <property type="match status" value="1"/>
</dbReference>
<dbReference type="InterPro" id="IPR006140">
    <property type="entry name" value="D-isomer_DH_NAD-bd"/>
</dbReference>
<evidence type="ECO:0000313" key="5">
    <source>
        <dbReference type="Proteomes" id="UP000248021"/>
    </source>
</evidence>
<feature type="domain" description="D-isomer specific 2-hydroxyacid dehydrogenase NAD-binding" evidence="3">
    <location>
        <begin position="40"/>
        <end position="108"/>
    </location>
</feature>
<dbReference type="SUPFAM" id="SSF51735">
    <property type="entry name" value="NAD(P)-binding Rossmann-fold domains"/>
    <property type="match status" value="1"/>
</dbReference>
<dbReference type="GO" id="GO:0016618">
    <property type="term" value="F:hydroxypyruvate reductase [NAD(P)H] activity"/>
    <property type="evidence" value="ECO:0007669"/>
    <property type="project" value="TreeGrafter"/>
</dbReference>
<evidence type="ECO:0000313" key="4">
    <source>
        <dbReference type="EMBL" id="PXW53633.1"/>
    </source>
</evidence>
<dbReference type="Gene3D" id="3.40.50.720">
    <property type="entry name" value="NAD(P)-binding Rossmann-like Domain"/>
    <property type="match status" value="2"/>
</dbReference>
<dbReference type="InterPro" id="IPR036291">
    <property type="entry name" value="NAD(P)-bd_dom_sf"/>
</dbReference>
<evidence type="ECO:0000256" key="1">
    <source>
        <dbReference type="ARBA" id="ARBA00023002"/>
    </source>
</evidence>
<dbReference type="GO" id="GO:0051287">
    <property type="term" value="F:NAD binding"/>
    <property type="evidence" value="ECO:0007669"/>
    <property type="project" value="InterPro"/>
</dbReference>
<protein>
    <submittedName>
        <fullName evidence="4">D-isomer specific 2-hydroxyacid dehydrogenase-like protein</fullName>
    </submittedName>
</protein>